<feature type="chain" id="PRO_5035300195" description="MurNAc-LAA domain-containing protein" evidence="2">
    <location>
        <begin position="32"/>
        <end position="353"/>
    </location>
</feature>
<evidence type="ECO:0000313" key="5">
    <source>
        <dbReference type="Proteomes" id="UP000601223"/>
    </source>
</evidence>
<dbReference type="Proteomes" id="UP000601223">
    <property type="component" value="Unassembled WGS sequence"/>
</dbReference>
<dbReference type="RefSeq" id="WP_203746365.1">
    <property type="nucleotide sequence ID" value="NZ_BONF01000016.1"/>
</dbReference>
<evidence type="ECO:0000256" key="2">
    <source>
        <dbReference type="SAM" id="SignalP"/>
    </source>
</evidence>
<feature type="signal peptide" evidence="2">
    <location>
        <begin position="1"/>
        <end position="31"/>
    </location>
</feature>
<dbReference type="Pfam" id="PF01520">
    <property type="entry name" value="Amidase_3"/>
    <property type="match status" value="1"/>
</dbReference>
<dbReference type="EMBL" id="BONF01000016">
    <property type="protein sequence ID" value="GIF81766.1"/>
    <property type="molecule type" value="Genomic_DNA"/>
</dbReference>
<dbReference type="CDD" id="cd02696">
    <property type="entry name" value="MurNAc-LAA"/>
    <property type="match status" value="1"/>
</dbReference>
<dbReference type="GO" id="GO:0009253">
    <property type="term" value="P:peptidoglycan catabolic process"/>
    <property type="evidence" value="ECO:0007669"/>
    <property type="project" value="InterPro"/>
</dbReference>
<dbReference type="Gene3D" id="2.60.120.260">
    <property type="entry name" value="Galactose-binding domain-like"/>
    <property type="match status" value="1"/>
</dbReference>
<keyword evidence="1" id="KW-0378">Hydrolase</keyword>
<dbReference type="Pfam" id="PF25275">
    <property type="entry name" value="Golvesin_C"/>
    <property type="match status" value="1"/>
</dbReference>
<dbReference type="Gene3D" id="3.40.630.40">
    <property type="entry name" value="Zn-dependent exopeptidases"/>
    <property type="match status" value="1"/>
</dbReference>
<dbReference type="SMART" id="SM00646">
    <property type="entry name" value="Ami_3"/>
    <property type="match status" value="1"/>
</dbReference>
<dbReference type="InterPro" id="IPR050695">
    <property type="entry name" value="N-acetylmuramoyl_amidase_3"/>
</dbReference>
<dbReference type="AlphaFoldDB" id="A0A8J3JJE8"/>
<dbReference type="CDD" id="cd14488">
    <property type="entry name" value="CBM6-CBM35-CBM36_like_2"/>
    <property type="match status" value="1"/>
</dbReference>
<proteinExistence type="predicted"/>
<protein>
    <recommendedName>
        <fullName evidence="3">MurNAc-LAA domain-containing protein</fullName>
    </recommendedName>
</protein>
<evidence type="ECO:0000313" key="4">
    <source>
        <dbReference type="EMBL" id="GIF81766.1"/>
    </source>
</evidence>
<dbReference type="SUPFAM" id="SSF53187">
    <property type="entry name" value="Zn-dependent exopeptidases"/>
    <property type="match status" value="1"/>
</dbReference>
<accession>A0A8J3JJE8</accession>
<keyword evidence="2" id="KW-0732">Signal</keyword>
<evidence type="ECO:0000256" key="1">
    <source>
        <dbReference type="ARBA" id="ARBA00022801"/>
    </source>
</evidence>
<sequence>MLGNPSVRRRTLLAGAAGLAAAPFLARPAFAANPRVYLDPGHGGTDPGAVANGLQEKALTLNIALQIRNILQANYAVDIRMSRTTDATVSLAQRTDDANAWGADIFVSVHINSGGGTGFESYRYPTTDAATLALHNALHPRVLSGMRTAGSVTDRGQKTANFHVLRESAMPAVLTENLFIDTVADANLLKSAAFLTATAQGHANGIANHLGLSAPPPSFSTIVDNLTAGRFTASANWGTSTYSGQRYGTDYRYASPVLASDSAWFKVNIPATANYRVDVWHAADPGYSASAPHIVVTSGGNQTVNIDQRTGGGAWRSLGTFNLAAGDRNLVGVSRWTSAAGLVIADAVRITRV</sequence>
<comment type="caution">
    <text evidence="4">The sequence shown here is derived from an EMBL/GenBank/DDBJ whole genome shotgun (WGS) entry which is preliminary data.</text>
</comment>
<reference evidence="4 5" key="1">
    <citation type="submission" date="2021-01" db="EMBL/GenBank/DDBJ databases">
        <title>Whole genome shotgun sequence of Catellatospora bangladeshensis NBRC 107357.</title>
        <authorList>
            <person name="Komaki H."/>
            <person name="Tamura T."/>
        </authorList>
    </citation>
    <scope>NUCLEOTIDE SEQUENCE [LARGE SCALE GENOMIC DNA]</scope>
    <source>
        <strain evidence="4 5">NBRC 107357</strain>
    </source>
</reference>
<organism evidence="4 5">
    <name type="scientific">Catellatospora bangladeshensis</name>
    <dbReference type="NCBI Taxonomy" id="310355"/>
    <lineage>
        <taxon>Bacteria</taxon>
        <taxon>Bacillati</taxon>
        <taxon>Actinomycetota</taxon>
        <taxon>Actinomycetes</taxon>
        <taxon>Micromonosporales</taxon>
        <taxon>Micromonosporaceae</taxon>
        <taxon>Catellatospora</taxon>
    </lineage>
</organism>
<dbReference type="InterPro" id="IPR002508">
    <property type="entry name" value="MurNAc-LAA_cat"/>
</dbReference>
<keyword evidence="5" id="KW-1185">Reference proteome</keyword>
<name>A0A8J3JJE8_9ACTN</name>
<dbReference type="GO" id="GO:0030288">
    <property type="term" value="C:outer membrane-bounded periplasmic space"/>
    <property type="evidence" value="ECO:0007669"/>
    <property type="project" value="TreeGrafter"/>
</dbReference>
<dbReference type="PANTHER" id="PTHR30404:SF0">
    <property type="entry name" value="N-ACETYLMURAMOYL-L-ALANINE AMIDASE AMIC"/>
    <property type="match status" value="1"/>
</dbReference>
<dbReference type="PROSITE" id="PS51318">
    <property type="entry name" value="TAT"/>
    <property type="match status" value="1"/>
</dbReference>
<evidence type="ECO:0000259" key="3">
    <source>
        <dbReference type="SMART" id="SM00646"/>
    </source>
</evidence>
<gene>
    <name evidence="4" type="ORF">Cba03nite_31150</name>
</gene>
<feature type="domain" description="MurNAc-LAA" evidence="3">
    <location>
        <begin position="95"/>
        <end position="207"/>
    </location>
</feature>
<dbReference type="PANTHER" id="PTHR30404">
    <property type="entry name" value="N-ACETYLMURAMOYL-L-ALANINE AMIDASE"/>
    <property type="match status" value="1"/>
</dbReference>
<dbReference type="GO" id="GO:0008745">
    <property type="term" value="F:N-acetylmuramoyl-L-alanine amidase activity"/>
    <property type="evidence" value="ECO:0007669"/>
    <property type="project" value="InterPro"/>
</dbReference>
<dbReference type="InterPro" id="IPR033803">
    <property type="entry name" value="CBD-like_Golvesin-Xly"/>
</dbReference>
<dbReference type="InterPro" id="IPR006311">
    <property type="entry name" value="TAT_signal"/>
</dbReference>